<dbReference type="GO" id="GO:0004084">
    <property type="term" value="F:branched-chain-amino-acid transaminase activity"/>
    <property type="evidence" value="ECO:0007669"/>
    <property type="project" value="UniProtKB-EC"/>
</dbReference>
<dbReference type="Gene3D" id="3.20.10.10">
    <property type="entry name" value="D-amino Acid Aminotransferase, subunit A, domain 2"/>
    <property type="match status" value="1"/>
</dbReference>
<organism evidence="11 12">
    <name type="scientific">Phaeocystidibacter luteus</name>
    <dbReference type="NCBI Taxonomy" id="911197"/>
    <lineage>
        <taxon>Bacteria</taxon>
        <taxon>Pseudomonadati</taxon>
        <taxon>Bacteroidota</taxon>
        <taxon>Flavobacteriia</taxon>
        <taxon>Flavobacteriales</taxon>
        <taxon>Phaeocystidibacteraceae</taxon>
        <taxon>Phaeocystidibacter</taxon>
    </lineage>
</organism>
<keyword evidence="7" id="KW-0663">Pyridoxal phosphate</keyword>
<dbReference type="PANTHER" id="PTHR42743">
    <property type="entry name" value="AMINO-ACID AMINOTRANSFERASE"/>
    <property type="match status" value="1"/>
</dbReference>
<dbReference type="InterPro" id="IPR043131">
    <property type="entry name" value="BCAT-like_N"/>
</dbReference>
<dbReference type="Proteomes" id="UP000468650">
    <property type="component" value="Unassembled WGS sequence"/>
</dbReference>
<name>A0A6N6RLP2_9FLAO</name>
<dbReference type="RefSeq" id="WP_151666075.1">
    <property type="nucleotide sequence ID" value="NZ_WBVO01000001.1"/>
</dbReference>
<dbReference type="InterPro" id="IPR001544">
    <property type="entry name" value="Aminotrans_IV"/>
</dbReference>
<comment type="pathway">
    <text evidence="4">Amino-acid biosynthesis; L-leucine biosynthesis; L-leucine from 3-methyl-2-oxobutanoate: step 4/4.</text>
</comment>
<dbReference type="FunFam" id="3.20.10.10:FF:000002">
    <property type="entry name" value="D-alanine aminotransferase"/>
    <property type="match status" value="1"/>
</dbReference>
<dbReference type="AlphaFoldDB" id="A0A6N6RLP2"/>
<evidence type="ECO:0000313" key="11">
    <source>
        <dbReference type="EMBL" id="KAB2814495.1"/>
    </source>
</evidence>
<evidence type="ECO:0000256" key="7">
    <source>
        <dbReference type="ARBA" id="ARBA00022898"/>
    </source>
</evidence>
<comment type="catalytic activity">
    <reaction evidence="8">
        <text>L-valine + 2-oxoglutarate = 3-methyl-2-oxobutanoate + L-glutamate</text>
        <dbReference type="Rhea" id="RHEA:24813"/>
        <dbReference type="ChEBI" id="CHEBI:11851"/>
        <dbReference type="ChEBI" id="CHEBI:16810"/>
        <dbReference type="ChEBI" id="CHEBI:29985"/>
        <dbReference type="ChEBI" id="CHEBI:57762"/>
        <dbReference type="EC" id="2.6.1.42"/>
    </reaction>
</comment>
<evidence type="ECO:0000256" key="4">
    <source>
        <dbReference type="ARBA" id="ARBA00005072"/>
    </source>
</evidence>
<accession>A0A6N6RLP2</accession>
<keyword evidence="11" id="KW-0808">Transferase</keyword>
<comment type="caution">
    <text evidence="11">The sequence shown here is derived from an EMBL/GenBank/DDBJ whole genome shotgun (WGS) entry which is preliminary data.</text>
</comment>
<evidence type="ECO:0000256" key="1">
    <source>
        <dbReference type="ARBA" id="ARBA00001933"/>
    </source>
</evidence>
<evidence type="ECO:0000256" key="6">
    <source>
        <dbReference type="ARBA" id="ARBA00013053"/>
    </source>
</evidence>
<dbReference type="Pfam" id="PF01063">
    <property type="entry name" value="Aminotran_4"/>
    <property type="match status" value="1"/>
</dbReference>
<dbReference type="PANTHER" id="PTHR42743:SF11">
    <property type="entry name" value="AMINODEOXYCHORISMATE LYASE"/>
    <property type="match status" value="1"/>
</dbReference>
<comment type="catalytic activity">
    <reaction evidence="9">
        <text>L-isoleucine + 2-oxoglutarate = (S)-3-methyl-2-oxopentanoate + L-glutamate</text>
        <dbReference type="Rhea" id="RHEA:24801"/>
        <dbReference type="ChEBI" id="CHEBI:16810"/>
        <dbReference type="ChEBI" id="CHEBI:29985"/>
        <dbReference type="ChEBI" id="CHEBI:35146"/>
        <dbReference type="ChEBI" id="CHEBI:58045"/>
        <dbReference type="EC" id="2.6.1.42"/>
    </reaction>
</comment>
<dbReference type="InterPro" id="IPR050571">
    <property type="entry name" value="Class-IV_PLP-Dep_Aminotrnsfr"/>
</dbReference>
<dbReference type="SUPFAM" id="SSF56752">
    <property type="entry name" value="D-aminoacid aminotransferase-like PLP-dependent enzymes"/>
    <property type="match status" value="1"/>
</dbReference>
<protein>
    <recommendedName>
        <fullName evidence="6">branched-chain-amino-acid transaminase</fullName>
        <ecNumber evidence="6">2.6.1.42</ecNumber>
    </recommendedName>
</protein>
<comment type="pathway">
    <text evidence="3">Amino-acid biosynthesis; L-valine biosynthesis; L-valine from pyruvate: step 4/4.</text>
</comment>
<dbReference type="InterPro" id="IPR043132">
    <property type="entry name" value="BCAT-like_C"/>
</dbReference>
<proteinExistence type="inferred from homology"/>
<dbReference type="EMBL" id="WBVO01000001">
    <property type="protein sequence ID" value="KAB2814495.1"/>
    <property type="molecule type" value="Genomic_DNA"/>
</dbReference>
<keyword evidence="12" id="KW-1185">Reference proteome</keyword>
<dbReference type="FunFam" id="3.30.470.10:FF:000010">
    <property type="entry name" value="Branched-chain-amino-acid aminotransferase-like protein 1"/>
    <property type="match status" value="1"/>
</dbReference>
<dbReference type="GO" id="GO:0008652">
    <property type="term" value="P:amino acid biosynthetic process"/>
    <property type="evidence" value="ECO:0007669"/>
    <property type="project" value="UniProtKB-ARBA"/>
</dbReference>
<comment type="catalytic activity">
    <reaction evidence="10">
        <text>L-leucine + 2-oxoglutarate = 4-methyl-2-oxopentanoate + L-glutamate</text>
        <dbReference type="Rhea" id="RHEA:18321"/>
        <dbReference type="ChEBI" id="CHEBI:16810"/>
        <dbReference type="ChEBI" id="CHEBI:17865"/>
        <dbReference type="ChEBI" id="CHEBI:29985"/>
        <dbReference type="ChEBI" id="CHEBI:57427"/>
        <dbReference type="EC" id="2.6.1.42"/>
    </reaction>
</comment>
<comment type="similarity">
    <text evidence="5">Belongs to the class-IV pyridoxal-phosphate-dependent aminotransferase family.</text>
</comment>
<evidence type="ECO:0000313" key="12">
    <source>
        <dbReference type="Proteomes" id="UP000468650"/>
    </source>
</evidence>
<comment type="pathway">
    <text evidence="2">Amino-acid biosynthesis; L-isoleucine biosynthesis; L-isoleucine from 2-oxobutanoate: step 4/4.</text>
</comment>
<dbReference type="OrthoDB" id="9804984at2"/>
<evidence type="ECO:0000256" key="3">
    <source>
        <dbReference type="ARBA" id="ARBA00004931"/>
    </source>
</evidence>
<sequence>MKQEYNPINANIQVWVGDKLYPRKEAKVSVFDSSVQGGDAVWEGLRVYKEGILHLDKHLDRLDHSAKALAFADIPSRTFIHKAISETLAANGMTDNAHIRLTLTRGEKVTSSMDPRVNENGSTLIVLAEHKQIVFDNEAGITAITSAIRRNAPQFLDSKIHHNNLLNNIQAKIQAIAAGVDAALMLDQNGFAAELHDVNIFMIKGDEVFTPHADACLPGITRNHVIQVCRENAISITEARLSLSELYSADALFSSGTMGELTPIVELDGRKIPNAAKNSLFQSVRQAFNKSIPQHCQKI</sequence>
<reference evidence="11 12" key="1">
    <citation type="submission" date="2019-09" db="EMBL/GenBank/DDBJ databases">
        <title>Genomes of family Cryomorphaceae.</title>
        <authorList>
            <person name="Bowman J.P."/>
        </authorList>
    </citation>
    <scope>NUCLEOTIDE SEQUENCE [LARGE SCALE GENOMIC DNA]</scope>
    <source>
        <strain evidence="11 12">LMG 25704</strain>
    </source>
</reference>
<dbReference type="EC" id="2.6.1.42" evidence="6"/>
<comment type="cofactor">
    <cofactor evidence="1">
        <name>pyridoxal 5'-phosphate</name>
        <dbReference type="ChEBI" id="CHEBI:597326"/>
    </cofactor>
</comment>
<keyword evidence="11" id="KW-0032">Aminotransferase</keyword>
<evidence type="ECO:0000256" key="10">
    <source>
        <dbReference type="ARBA" id="ARBA00049229"/>
    </source>
</evidence>
<evidence type="ECO:0000256" key="9">
    <source>
        <dbReference type="ARBA" id="ARBA00048798"/>
    </source>
</evidence>
<evidence type="ECO:0000256" key="8">
    <source>
        <dbReference type="ARBA" id="ARBA00048212"/>
    </source>
</evidence>
<evidence type="ECO:0000256" key="2">
    <source>
        <dbReference type="ARBA" id="ARBA00004824"/>
    </source>
</evidence>
<dbReference type="InterPro" id="IPR036038">
    <property type="entry name" value="Aminotransferase-like"/>
</dbReference>
<dbReference type="Gene3D" id="3.30.470.10">
    <property type="match status" value="1"/>
</dbReference>
<gene>
    <name evidence="11" type="ORF">F8C67_01795</name>
</gene>
<evidence type="ECO:0000256" key="5">
    <source>
        <dbReference type="ARBA" id="ARBA00009320"/>
    </source>
</evidence>
<dbReference type="GO" id="GO:0046394">
    <property type="term" value="P:carboxylic acid biosynthetic process"/>
    <property type="evidence" value="ECO:0007669"/>
    <property type="project" value="UniProtKB-ARBA"/>
</dbReference>